<accession>A0A3N2C7L6</accession>
<evidence type="ECO:0000256" key="5">
    <source>
        <dbReference type="ARBA" id="ARBA00023295"/>
    </source>
</evidence>
<evidence type="ECO:0000256" key="2">
    <source>
        <dbReference type="ARBA" id="ARBA00006285"/>
    </source>
</evidence>
<comment type="similarity">
    <text evidence="2">Belongs to the glycosyl hydrolase 20 family.</text>
</comment>
<dbReference type="PIRSF" id="PIRSF001093">
    <property type="entry name" value="B-hxosamndse_ab_euk"/>
    <property type="match status" value="1"/>
</dbReference>
<evidence type="ECO:0000256" key="1">
    <source>
        <dbReference type="ARBA" id="ARBA00001231"/>
    </source>
</evidence>
<organism evidence="9 10">
    <name type="scientific">Plantibacter flavus</name>
    <dbReference type="NCBI Taxonomy" id="150123"/>
    <lineage>
        <taxon>Bacteria</taxon>
        <taxon>Bacillati</taxon>
        <taxon>Actinomycetota</taxon>
        <taxon>Actinomycetes</taxon>
        <taxon>Micrococcales</taxon>
        <taxon>Microbacteriaceae</taxon>
        <taxon>Plantibacter</taxon>
    </lineage>
</organism>
<dbReference type="GO" id="GO:0016020">
    <property type="term" value="C:membrane"/>
    <property type="evidence" value="ECO:0007669"/>
    <property type="project" value="TreeGrafter"/>
</dbReference>
<keyword evidence="10" id="KW-1185">Reference proteome</keyword>
<feature type="active site" description="Proton donor" evidence="6">
    <location>
        <position position="309"/>
    </location>
</feature>
<name>A0A3N2C7L6_9MICO</name>
<evidence type="ECO:0000259" key="8">
    <source>
        <dbReference type="Pfam" id="PF02838"/>
    </source>
</evidence>
<dbReference type="InterPro" id="IPR017853">
    <property type="entry name" value="GH"/>
</dbReference>
<dbReference type="InterPro" id="IPR015882">
    <property type="entry name" value="HEX_bac_N"/>
</dbReference>
<keyword evidence="4" id="KW-0378">Hydrolase</keyword>
<dbReference type="Gene3D" id="3.30.379.10">
    <property type="entry name" value="Chitobiase/beta-hexosaminidase domain 2-like"/>
    <property type="match status" value="1"/>
</dbReference>
<dbReference type="Pfam" id="PF00728">
    <property type="entry name" value="Glyco_hydro_20"/>
    <property type="match status" value="1"/>
</dbReference>
<dbReference type="CDD" id="cd06563">
    <property type="entry name" value="GH20_chitobiase-like"/>
    <property type="match status" value="1"/>
</dbReference>
<keyword evidence="5" id="KW-0326">Glycosidase</keyword>
<dbReference type="PRINTS" id="PR00738">
    <property type="entry name" value="GLHYDRLASE20"/>
</dbReference>
<dbReference type="SUPFAM" id="SSF55545">
    <property type="entry name" value="beta-N-acetylhexosaminidase-like domain"/>
    <property type="match status" value="1"/>
</dbReference>
<dbReference type="InterPro" id="IPR015883">
    <property type="entry name" value="Glyco_hydro_20_cat"/>
</dbReference>
<dbReference type="InterPro" id="IPR025705">
    <property type="entry name" value="Beta_hexosaminidase_sua/sub"/>
</dbReference>
<evidence type="ECO:0000313" key="9">
    <source>
        <dbReference type="EMBL" id="ROR83503.1"/>
    </source>
</evidence>
<evidence type="ECO:0000313" key="10">
    <source>
        <dbReference type="Proteomes" id="UP000266915"/>
    </source>
</evidence>
<sequence length="543" mass="59711">MLPLPVSIQQHDGAFTLSETTGLGGDRRFTAATRWLRGVLQTSTGFDLDARIDLRTDSIAFIHDDTVAAGGYRLVVDADGARIVAADASGAFSGAVTLTQLLPPAVNRRALVPGVDWAVPATTIDDAPRFGWRGVMLDVARHFLPTSDVLRFIDLAARHKLNVLHFHLTDDQGWRIQIDAFPKLTEVGGWRTESQHGAARHAPGDGRPHGGFYTKDDLREIVAYAAERSITVVPEIDLPGHARAIIAAHPELGVPDVAQDADEPSVWTRWGINEAILDMGEETVAFFRTVFDEVMELFPSTFIGVGGDEAKKTRWAASARTQALMAERGLDTVEALQAWFIRQLEAHLSAAGRRLYGWDEILEGGGLPKDATVASWRGEFGAVAAARQGYDVIACPDDRVYLDYRESELPGEPIPVGPPLTVSEVYTFEPVPAELTEAQAEHIIGVQANIWTEHMDSARVIDYQAYPRLCALAEVAWVGRERDLPGFEARLQQHLARLDALGVEYRRASGPFPWQERPDAEGRPSTREQRAALVEELTKDIRA</sequence>
<evidence type="ECO:0000256" key="3">
    <source>
        <dbReference type="ARBA" id="ARBA00012663"/>
    </source>
</evidence>
<feature type="domain" description="Glycoside hydrolase family 20 catalytic" evidence="7">
    <location>
        <begin position="130"/>
        <end position="478"/>
    </location>
</feature>
<dbReference type="Proteomes" id="UP000266915">
    <property type="component" value="Unassembled WGS sequence"/>
</dbReference>
<dbReference type="EMBL" id="RKHL01000001">
    <property type="protein sequence ID" value="ROR83503.1"/>
    <property type="molecule type" value="Genomic_DNA"/>
</dbReference>
<dbReference type="InterPro" id="IPR029018">
    <property type="entry name" value="Hex-like_dom2"/>
</dbReference>
<evidence type="ECO:0000259" key="7">
    <source>
        <dbReference type="Pfam" id="PF00728"/>
    </source>
</evidence>
<dbReference type="AlphaFoldDB" id="A0A3N2C7L6"/>
<comment type="caution">
    <text evidence="9">The sequence shown here is derived from an EMBL/GenBank/DDBJ whole genome shotgun (WGS) entry which is preliminary data.</text>
</comment>
<dbReference type="GO" id="GO:0004563">
    <property type="term" value="F:beta-N-acetylhexosaminidase activity"/>
    <property type="evidence" value="ECO:0007669"/>
    <property type="project" value="UniProtKB-EC"/>
</dbReference>
<dbReference type="EC" id="3.2.1.52" evidence="3"/>
<comment type="catalytic activity">
    <reaction evidence="1">
        <text>Hydrolysis of terminal non-reducing N-acetyl-D-hexosamine residues in N-acetyl-beta-D-hexosaminides.</text>
        <dbReference type="EC" id="3.2.1.52"/>
    </reaction>
</comment>
<dbReference type="PANTHER" id="PTHR22600">
    <property type="entry name" value="BETA-HEXOSAMINIDASE"/>
    <property type="match status" value="1"/>
</dbReference>
<feature type="domain" description="Beta-hexosaminidase bacterial type N-terminal" evidence="8">
    <location>
        <begin position="2"/>
        <end position="127"/>
    </location>
</feature>
<evidence type="ECO:0000256" key="6">
    <source>
        <dbReference type="PIRSR" id="PIRSR625705-1"/>
    </source>
</evidence>
<dbReference type="RefSeq" id="WP_085511328.1">
    <property type="nucleotide sequence ID" value="NZ_FXAP01000002.1"/>
</dbReference>
<protein>
    <recommendedName>
        <fullName evidence="3">beta-N-acetylhexosaminidase</fullName>
        <ecNumber evidence="3">3.2.1.52</ecNumber>
    </recommendedName>
</protein>
<reference evidence="9 10" key="1">
    <citation type="submission" date="2018-11" db="EMBL/GenBank/DDBJ databases">
        <title>Sequencing the genomes of 1000 actinobacteria strains.</title>
        <authorList>
            <person name="Klenk H.-P."/>
        </authorList>
    </citation>
    <scope>NUCLEOTIDE SEQUENCE [LARGE SCALE GENOMIC DNA]</scope>
    <source>
        <strain evidence="9 10">DSM 14012</strain>
    </source>
</reference>
<dbReference type="Pfam" id="PF02838">
    <property type="entry name" value="Glyco_hydro_20b"/>
    <property type="match status" value="1"/>
</dbReference>
<dbReference type="GO" id="GO:0030203">
    <property type="term" value="P:glycosaminoglycan metabolic process"/>
    <property type="evidence" value="ECO:0007669"/>
    <property type="project" value="TreeGrafter"/>
</dbReference>
<dbReference type="Gene3D" id="3.20.20.80">
    <property type="entry name" value="Glycosidases"/>
    <property type="match status" value="1"/>
</dbReference>
<proteinExistence type="inferred from homology"/>
<gene>
    <name evidence="9" type="ORF">EDD42_3615</name>
</gene>
<dbReference type="SUPFAM" id="SSF51445">
    <property type="entry name" value="(Trans)glycosidases"/>
    <property type="match status" value="1"/>
</dbReference>
<dbReference type="PANTHER" id="PTHR22600:SF57">
    <property type="entry name" value="BETA-N-ACETYLHEXOSAMINIDASE"/>
    <property type="match status" value="1"/>
</dbReference>
<dbReference type="GO" id="GO:0005975">
    <property type="term" value="P:carbohydrate metabolic process"/>
    <property type="evidence" value="ECO:0007669"/>
    <property type="project" value="InterPro"/>
</dbReference>
<evidence type="ECO:0000256" key="4">
    <source>
        <dbReference type="ARBA" id="ARBA00022801"/>
    </source>
</evidence>